<accession>A0A382X4M6</accession>
<name>A0A382X4M6_9ZZZZ</name>
<evidence type="ECO:0000256" key="7">
    <source>
        <dbReference type="SAM" id="Phobius"/>
    </source>
</evidence>
<dbReference type="InterPro" id="IPR005828">
    <property type="entry name" value="MFS_sugar_transport-like"/>
</dbReference>
<dbReference type="PANTHER" id="PTHR43045">
    <property type="entry name" value="SHIKIMATE TRANSPORTER"/>
    <property type="match status" value="1"/>
</dbReference>
<feature type="transmembrane region" description="Helical" evidence="7">
    <location>
        <begin position="51"/>
        <end position="75"/>
    </location>
</feature>
<dbReference type="InterPro" id="IPR036259">
    <property type="entry name" value="MFS_trans_sf"/>
</dbReference>
<dbReference type="FunFam" id="1.20.1250.20:FF:000001">
    <property type="entry name" value="Dicarboxylate MFS transporter"/>
    <property type="match status" value="1"/>
</dbReference>
<feature type="domain" description="Major facilitator superfamily (MFS) profile" evidence="8">
    <location>
        <begin position="14"/>
        <end position="251"/>
    </location>
</feature>
<organism evidence="9">
    <name type="scientific">marine metagenome</name>
    <dbReference type="NCBI Taxonomy" id="408172"/>
    <lineage>
        <taxon>unclassified sequences</taxon>
        <taxon>metagenomes</taxon>
        <taxon>ecological metagenomes</taxon>
    </lineage>
</organism>
<evidence type="ECO:0000256" key="6">
    <source>
        <dbReference type="ARBA" id="ARBA00023136"/>
    </source>
</evidence>
<feature type="transmembrane region" description="Helical" evidence="7">
    <location>
        <begin position="87"/>
        <end position="105"/>
    </location>
</feature>
<gene>
    <name evidence="9" type="ORF">METZ01_LOCUS418683</name>
</gene>
<dbReference type="PROSITE" id="PS50850">
    <property type="entry name" value="MFS"/>
    <property type="match status" value="1"/>
</dbReference>
<evidence type="ECO:0000256" key="3">
    <source>
        <dbReference type="ARBA" id="ARBA00022475"/>
    </source>
</evidence>
<dbReference type="Gene3D" id="1.20.1250.20">
    <property type="entry name" value="MFS general substrate transporter like domains"/>
    <property type="match status" value="1"/>
</dbReference>
<protein>
    <recommendedName>
        <fullName evidence="8">Major facilitator superfamily (MFS) profile domain-containing protein</fullName>
    </recommendedName>
</protein>
<dbReference type="AlphaFoldDB" id="A0A382X4M6"/>
<evidence type="ECO:0000256" key="4">
    <source>
        <dbReference type="ARBA" id="ARBA00022692"/>
    </source>
</evidence>
<keyword evidence="4 7" id="KW-0812">Transmembrane</keyword>
<keyword evidence="2" id="KW-0813">Transport</keyword>
<evidence type="ECO:0000256" key="2">
    <source>
        <dbReference type="ARBA" id="ARBA00022448"/>
    </source>
</evidence>
<feature type="transmembrane region" description="Helical" evidence="7">
    <location>
        <begin position="187"/>
        <end position="210"/>
    </location>
</feature>
<feature type="transmembrane region" description="Helical" evidence="7">
    <location>
        <begin position="153"/>
        <end position="175"/>
    </location>
</feature>
<comment type="subcellular location">
    <subcellularLocation>
        <location evidence="1">Cell membrane</location>
        <topology evidence="1">Multi-pass membrane protein</topology>
    </subcellularLocation>
</comment>
<dbReference type="GO" id="GO:0005886">
    <property type="term" value="C:plasma membrane"/>
    <property type="evidence" value="ECO:0007669"/>
    <property type="project" value="UniProtKB-SubCell"/>
</dbReference>
<proteinExistence type="predicted"/>
<dbReference type="SUPFAM" id="SSF103473">
    <property type="entry name" value="MFS general substrate transporter"/>
    <property type="match status" value="1"/>
</dbReference>
<feature type="transmembrane region" description="Helical" evidence="7">
    <location>
        <begin position="26"/>
        <end position="45"/>
    </location>
</feature>
<feature type="transmembrane region" description="Helical" evidence="7">
    <location>
        <begin position="117"/>
        <end position="141"/>
    </location>
</feature>
<dbReference type="PANTHER" id="PTHR43045:SF1">
    <property type="entry name" value="SHIKIMATE TRANSPORTER"/>
    <property type="match status" value="1"/>
</dbReference>
<dbReference type="Pfam" id="PF00083">
    <property type="entry name" value="Sugar_tr"/>
    <property type="match status" value="1"/>
</dbReference>
<dbReference type="EMBL" id="UINC01164795">
    <property type="protein sequence ID" value="SVD65829.1"/>
    <property type="molecule type" value="Genomic_DNA"/>
</dbReference>
<keyword evidence="3" id="KW-1003">Cell membrane</keyword>
<dbReference type="GO" id="GO:0022857">
    <property type="term" value="F:transmembrane transporter activity"/>
    <property type="evidence" value="ECO:0007669"/>
    <property type="project" value="InterPro"/>
</dbReference>
<evidence type="ECO:0000256" key="1">
    <source>
        <dbReference type="ARBA" id="ARBA00004651"/>
    </source>
</evidence>
<sequence length="251" mass="27398">MNQTDHLATPIRRVVLASFIGTTIEWYDYFIYGTAAALVFNKLFFPSLDPFTGTVAAFGTFAVGFFARPIGGLVFGHYGDKLGRKTMLVTTLALMGVATFLIGVLPTHAQVGVMAPVLLVVLRFIQGFGVGGEWGGAVLMAVEHAHKGRRGFYASWAQAGVPVGLLLATGVFTLLNAQLTDEQFISWGWRVPFVIGILLLAVGLYIRLAILESPLFTKLQEQEPNRPAPIREVLHKHLRNILIAMGARFAE</sequence>
<keyword evidence="5 7" id="KW-1133">Transmembrane helix</keyword>
<reference evidence="9" key="1">
    <citation type="submission" date="2018-05" db="EMBL/GenBank/DDBJ databases">
        <authorList>
            <person name="Lanie J.A."/>
            <person name="Ng W.-L."/>
            <person name="Kazmierczak K.M."/>
            <person name="Andrzejewski T.M."/>
            <person name="Davidsen T.M."/>
            <person name="Wayne K.J."/>
            <person name="Tettelin H."/>
            <person name="Glass J.I."/>
            <person name="Rusch D."/>
            <person name="Podicherti R."/>
            <person name="Tsui H.-C.T."/>
            <person name="Winkler M.E."/>
        </authorList>
    </citation>
    <scope>NUCLEOTIDE SEQUENCE</scope>
</reference>
<evidence type="ECO:0000259" key="8">
    <source>
        <dbReference type="PROSITE" id="PS50850"/>
    </source>
</evidence>
<evidence type="ECO:0000256" key="5">
    <source>
        <dbReference type="ARBA" id="ARBA00022989"/>
    </source>
</evidence>
<dbReference type="InterPro" id="IPR020846">
    <property type="entry name" value="MFS_dom"/>
</dbReference>
<keyword evidence="6 7" id="KW-0472">Membrane</keyword>
<evidence type="ECO:0000313" key="9">
    <source>
        <dbReference type="EMBL" id="SVD65829.1"/>
    </source>
</evidence>
<feature type="non-terminal residue" evidence="9">
    <location>
        <position position="251"/>
    </location>
</feature>